<evidence type="ECO:0000313" key="3">
    <source>
        <dbReference type="Proteomes" id="UP000179920"/>
    </source>
</evidence>
<feature type="region of interest" description="Disordered" evidence="1">
    <location>
        <begin position="289"/>
        <end position="308"/>
    </location>
</feature>
<reference evidence="3" key="1">
    <citation type="submission" date="2016-04" db="EMBL/GenBank/DDBJ databases">
        <authorList>
            <person name="Guldener U."/>
            <person name="Guldener U."/>
        </authorList>
    </citation>
    <scope>NUCLEOTIDE SEQUENCE [LARGE SCALE GENOMIC DNA]</scope>
    <source>
        <strain evidence="3">UB2112</strain>
    </source>
</reference>
<organism evidence="2 3">
    <name type="scientific">Ustilago bromivora</name>
    <dbReference type="NCBI Taxonomy" id="307758"/>
    <lineage>
        <taxon>Eukaryota</taxon>
        <taxon>Fungi</taxon>
        <taxon>Dikarya</taxon>
        <taxon>Basidiomycota</taxon>
        <taxon>Ustilaginomycotina</taxon>
        <taxon>Ustilaginomycetes</taxon>
        <taxon>Ustilaginales</taxon>
        <taxon>Ustilaginaceae</taxon>
        <taxon>Ustilago</taxon>
    </lineage>
</organism>
<evidence type="ECO:0000313" key="2">
    <source>
        <dbReference type="EMBL" id="SAM85922.1"/>
    </source>
</evidence>
<protein>
    <submittedName>
        <fullName evidence="2">Uncharacterized protein</fullName>
    </submittedName>
</protein>
<dbReference type="EMBL" id="LT558136">
    <property type="protein sequence ID" value="SAM85922.1"/>
    <property type="molecule type" value="Genomic_DNA"/>
</dbReference>
<proteinExistence type="predicted"/>
<dbReference type="AlphaFoldDB" id="A0A1K0GCY9"/>
<dbReference type="Proteomes" id="UP000179920">
    <property type="component" value="Chromosome XX"/>
</dbReference>
<sequence length="308" mass="34197">MSVEDAEGQWTPARDIEFETLPEGPTTPILLGKPWKTQMGVIQFYKLDVVFTPNFSQPSYLRQWTKLVSIGSCHPLPCTPDTPLDAICLLTAAQPYVSTVADLKSQELPLADVSTVNLEQVDHSIEDVEIEDQVVQWTLSMGNKPDDPSEECAERVAQALEIQFGEQGMLEECQHLQALLKAEHLTFAETTSNCKQNHVVICDPQLIKEPPNTVQRSKTQALSPPQKEFLHQQVRKLIDNGFLIKVPGDQVWWISETCIVPKPAAEIESNISIEELQCQVNASLKAAGLEHNPSMSDPAPLPIKLSEA</sequence>
<gene>
    <name evidence="2" type="ORF">UBRO_20938</name>
</gene>
<name>A0A1K0GCY9_9BASI</name>
<evidence type="ECO:0000256" key="1">
    <source>
        <dbReference type="SAM" id="MobiDB-lite"/>
    </source>
</evidence>
<accession>A0A1K0GCY9</accession>